<evidence type="ECO:0008006" key="4">
    <source>
        <dbReference type="Google" id="ProtNLM"/>
    </source>
</evidence>
<accession>A0AB34KNG0</accession>
<feature type="compositionally biased region" description="Low complexity" evidence="1">
    <location>
        <begin position="170"/>
        <end position="188"/>
    </location>
</feature>
<protein>
    <recommendedName>
        <fullName evidence="4">Thymidylate kinase</fullName>
    </recommendedName>
</protein>
<organism evidence="2 3">
    <name type="scientific">Cladosporium halotolerans</name>
    <dbReference type="NCBI Taxonomy" id="1052096"/>
    <lineage>
        <taxon>Eukaryota</taxon>
        <taxon>Fungi</taxon>
        <taxon>Dikarya</taxon>
        <taxon>Ascomycota</taxon>
        <taxon>Pezizomycotina</taxon>
        <taxon>Dothideomycetes</taxon>
        <taxon>Dothideomycetidae</taxon>
        <taxon>Cladosporiales</taxon>
        <taxon>Cladosporiaceae</taxon>
        <taxon>Cladosporium</taxon>
    </lineage>
</organism>
<dbReference type="GeneID" id="96006712"/>
<feature type="compositionally biased region" description="Basic and acidic residues" evidence="1">
    <location>
        <begin position="304"/>
        <end position="321"/>
    </location>
</feature>
<evidence type="ECO:0000313" key="3">
    <source>
        <dbReference type="Proteomes" id="UP000803884"/>
    </source>
</evidence>
<name>A0AB34KNG0_9PEZI</name>
<sequence length="395" mass="41914">MATTAPMARMPFGELSSSRVQQLSSAKNRQNGFLAKSSPLSGKPLMPSASPAKKTGKRSFTPSFDDVDSENADPSMFSPSKKSKSEACDKPFTFSMTPVKSMPPPARTPARSNISSPRAPLTAPAGRSPPRKTGGISKNRRVSAPFTRIDPPFLSRGSSSLPFSLDAAISGSISTTSTPTKSKSAGSTIQESMPASWSFEIYEDSPEEEAANLMEHSTQILDLSSDDEAAKARKDYRGKENEAPEGYDAPSASRPTATATEAPLPSPKRVKKTELIRRKTTEMDDGERSPLSDLETDDFVPEGLAKDSHVVVDATPEKSTSDAKSTPAVAPPAFTFSSARKESKKASKLAISSVLPVEDEVSVWEDDAVSNDVSSTEAVAETEVADSTDKAAVAA</sequence>
<evidence type="ECO:0000256" key="1">
    <source>
        <dbReference type="SAM" id="MobiDB-lite"/>
    </source>
</evidence>
<feature type="region of interest" description="Disordered" evidence="1">
    <location>
        <begin position="205"/>
        <end position="331"/>
    </location>
</feature>
<feature type="region of interest" description="Disordered" evidence="1">
    <location>
        <begin position="1"/>
        <end position="157"/>
    </location>
</feature>
<gene>
    <name evidence="2" type="ORF">WHR41_05269</name>
</gene>
<reference evidence="2 3" key="1">
    <citation type="journal article" date="2020" name="Microbiol. Resour. Announc.">
        <title>Draft Genome Sequence of a Cladosporium Species Isolated from the Mesophotic Ascidian Didemnum maculosum.</title>
        <authorList>
            <person name="Gioti A."/>
            <person name="Siaperas R."/>
            <person name="Nikolaivits E."/>
            <person name="Le Goff G."/>
            <person name="Ouazzani J."/>
            <person name="Kotoulas G."/>
            <person name="Topakas E."/>
        </authorList>
    </citation>
    <scope>NUCLEOTIDE SEQUENCE [LARGE SCALE GENOMIC DNA]</scope>
    <source>
        <strain evidence="2 3">TM138-S3</strain>
    </source>
</reference>
<comment type="caution">
    <text evidence="2">The sequence shown here is derived from an EMBL/GenBank/DDBJ whole genome shotgun (WGS) entry which is preliminary data.</text>
</comment>
<feature type="compositionally biased region" description="Polar residues" evidence="1">
    <location>
        <begin position="15"/>
        <end position="31"/>
    </location>
</feature>
<feature type="compositionally biased region" description="Basic and acidic residues" evidence="1">
    <location>
        <begin position="228"/>
        <end position="242"/>
    </location>
</feature>
<feature type="region of interest" description="Disordered" evidence="1">
    <location>
        <begin position="367"/>
        <end position="395"/>
    </location>
</feature>
<dbReference type="EMBL" id="JAAQHG020000014">
    <property type="protein sequence ID" value="KAL1586529.1"/>
    <property type="molecule type" value="Genomic_DNA"/>
</dbReference>
<proteinExistence type="predicted"/>
<feature type="compositionally biased region" description="Low complexity" evidence="1">
    <location>
        <begin position="249"/>
        <end position="263"/>
    </location>
</feature>
<feature type="compositionally biased region" description="Basic and acidic residues" evidence="1">
    <location>
        <begin position="272"/>
        <end position="290"/>
    </location>
</feature>
<evidence type="ECO:0000313" key="2">
    <source>
        <dbReference type="EMBL" id="KAL1586529.1"/>
    </source>
</evidence>
<dbReference type="Proteomes" id="UP000803884">
    <property type="component" value="Unassembled WGS sequence"/>
</dbReference>
<dbReference type="RefSeq" id="XP_069229634.1">
    <property type="nucleotide sequence ID" value="XM_069373874.1"/>
</dbReference>
<dbReference type="AlphaFoldDB" id="A0AB34KNG0"/>
<feature type="region of interest" description="Disordered" evidence="1">
    <location>
        <begin position="170"/>
        <end position="193"/>
    </location>
</feature>
<keyword evidence="3" id="KW-1185">Reference proteome</keyword>